<dbReference type="Pfam" id="PF13426">
    <property type="entry name" value="PAS_9"/>
    <property type="match status" value="2"/>
</dbReference>
<evidence type="ECO:0000313" key="9">
    <source>
        <dbReference type="Proteomes" id="UP000015462"/>
    </source>
</evidence>
<dbReference type="GO" id="GO:0003824">
    <property type="term" value="F:catalytic activity"/>
    <property type="evidence" value="ECO:0007669"/>
    <property type="project" value="UniProtKB-ARBA"/>
</dbReference>
<sequence length="1012" mass="114858">MLAINTILIAEDIEDDRLMLMTLLKGHGYQTVGAENGQDAMDKLAKQKFDLIISDILMPEMDGYRFCLSTKSDERYQKIPFVFYSATFTEDVDEALAKEVGADLFIAKPTDPEQFIIQIKNILSPVEKKTPIDAPVSHTNETNLTKQYNQSLSTKLAIQAIDLKASEIKYKALFETAQSAIIICDSEKLIDCNTTCLKLLGCHHRDQFIGTKITDWSATTQPNGSKSTLTAARYITLALREQKQSFEWNLKKLNGELFPASVELSSMVIDNQLLIQATVHDISQRKRKEQQEQLHKEVLRQLLDSRNLATVLEKIATGLEHEIPHTRCSILLADAQNQLSLIAAPSMPDSYQQAISQSFTESSNCLYKQAIQQGRKIIERTPTSSQQPTDYKIMSETGFNACWLEPIDLSSSDDTCVIAIHFRDKAMPMTTLNIELFSFYVKLIEIAIQRYEANKQLNLANAIFQHSVEAMLLIDKDYKIITANPSFTTVTGYSVEEVIGKTPHILRSGRHDEKFYDKMWKSLADTGQWQGEVWHKRKNGEHYTEWLTITTIYDDNGEVLQRAALFSDITEKKKMDELLIKQANHDSLTKLPNRNLLKTRISEEITKYHRTKIPFAVLFADLDHFKEVNDSLGHDLGDLLLIDAAKRISECVRETDLLARLGGDEFTIVMTDLNNPHSVERVANAIIESLSRPFKLDTEIAYVSASIGIAFYPDDGDSIVDLLRHADQAMYYAKAQGKGRFCYFTKTMQENANYRASILNDLRTALPSNQLELYYQPIISLRTNTVIKAEALLRWNHPQRDIISPLQFIPIAEESGLIIDIGDWVFQQALAQLKHWRQHFQADFQVSINKSPVQFKSLSQHADWMDTLSRASNYPEPGLVVEITESLLLQEDPNIMLQFKQMQHNGVKLSLDDFGTGYSSLSYLNKFGFDFLKIDKSFTQEIVENSDKRELCNAIIVMAHALGIEVVAEGIETLAQQDLLSEMGCDYGQGYLYSKPVPVKKFEQILKNGLVK</sequence>
<dbReference type="CDD" id="cd00130">
    <property type="entry name" value="PAS"/>
    <property type="match status" value="2"/>
</dbReference>
<evidence type="ECO:0000259" key="7">
    <source>
        <dbReference type="PROSITE" id="PS50887"/>
    </source>
</evidence>
<dbReference type="InterPro" id="IPR001633">
    <property type="entry name" value="EAL_dom"/>
</dbReference>
<reference evidence="8 9" key="1">
    <citation type="journal article" date="2013" name="Genome Announc.">
        <title>Genome Sequence of the Pyrene- and Fluoranthene-Degrading Bacterium Cycloclasticus sp. Strain PY97M.</title>
        <authorList>
            <person name="Cui Z."/>
            <person name="Xu G."/>
            <person name="Li Q."/>
            <person name="Gao W."/>
            <person name="Zheng L."/>
        </authorList>
    </citation>
    <scope>NUCLEOTIDE SEQUENCE [LARGE SCALE GENOMIC DNA]</scope>
    <source>
        <strain evidence="8 9">PY97M</strain>
    </source>
</reference>
<dbReference type="InterPro" id="IPR000160">
    <property type="entry name" value="GGDEF_dom"/>
</dbReference>
<dbReference type="InterPro" id="IPR001789">
    <property type="entry name" value="Sig_transdc_resp-reg_receiver"/>
</dbReference>
<dbReference type="InterPro" id="IPR001610">
    <property type="entry name" value="PAC"/>
</dbReference>
<dbReference type="SUPFAM" id="SSF55073">
    <property type="entry name" value="Nucleotide cyclase"/>
    <property type="match status" value="1"/>
</dbReference>
<dbReference type="SUPFAM" id="SSF141868">
    <property type="entry name" value="EAL domain-like"/>
    <property type="match status" value="1"/>
</dbReference>
<evidence type="ECO:0000259" key="6">
    <source>
        <dbReference type="PROSITE" id="PS50883"/>
    </source>
</evidence>
<dbReference type="InterPro" id="IPR011006">
    <property type="entry name" value="CheY-like_superfamily"/>
</dbReference>
<evidence type="ECO:0000259" key="5">
    <source>
        <dbReference type="PROSITE" id="PS50113"/>
    </source>
</evidence>
<dbReference type="SUPFAM" id="SSF55781">
    <property type="entry name" value="GAF domain-like"/>
    <property type="match status" value="1"/>
</dbReference>
<dbReference type="AlphaFoldDB" id="A0AB33Z4N8"/>
<evidence type="ECO:0000256" key="2">
    <source>
        <dbReference type="PROSITE-ProRule" id="PRU00169"/>
    </source>
</evidence>
<comment type="caution">
    <text evidence="8">The sequence shown here is derived from an EMBL/GenBank/DDBJ whole genome shotgun (WGS) entry which is preliminary data.</text>
</comment>
<dbReference type="InterPro" id="IPR043128">
    <property type="entry name" value="Rev_trsase/Diguanyl_cyclase"/>
</dbReference>
<dbReference type="Gene3D" id="3.40.50.2300">
    <property type="match status" value="1"/>
</dbReference>
<dbReference type="InterPro" id="IPR012226">
    <property type="entry name" value="Diguanyl_cyclase/Pdiesterase"/>
</dbReference>
<keyword evidence="9" id="KW-1185">Reference proteome</keyword>
<dbReference type="NCBIfam" id="TIGR00254">
    <property type="entry name" value="GGDEF"/>
    <property type="match status" value="1"/>
</dbReference>
<dbReference type="Pfam" id="PF00990">
    <property type="entry name" value="GGDEF"/>
    <property type="match status" value="1"/>
</dbReference>
<evidence type="ECO:0000256" key="1">
    <source>
        <dbReference type="ARBA" id="ARBA00001946"/>
    </source>
</evidence>
<dbReference type="PROSITE" id="PS50887">
    <property type="entry name" value="GGDEF"/>
    <property type="match status" value="1"/>
</dbReference>
<dbReference type="SMART" id="SM00086">
    <property type="entry name" value="PAC"/>
    <property type="match status" value="2"/>
</dbReference>
<dbReference type="InterPro" id="IPR052155">
    <property type="entry name" value="Biofilm_reg_signaling"/>
</dbReference>
<dbReference type="Pfam" id="PF00072">
    <property type="entry name" value="Response_reg"/>
    <property type="match status" value="1"/>
</dbReference>
<dbReference type="Proteomes" id="UP000015462">
    <property type="component" value="Unassembled WGS sequence"/>
</dbReference>
<dbReference type="InterPro" id="IPR035919">
    <property type="entry name" value="EAL_sf"/>
</dbReference>
<organism evidence="8 9">
    <name type="scientific">Cycloclasticus pugetii</name>
    <dbReference type="NCBI Taxonomy" id="34068"/>
    <lineage>
        <taxon>Bacteria</taxon>
        <taxon>Pseudomonadati</taxon>
        <taxon>Pseudomonadota</taxon>
        <taxon>Gammaproteobacteria</taxon>
        <taxon>Thiotrichales</taxon>
        <taxon>Piscirickettsiaceae</taxon>
        <taxon>Cycloclasticus</taxon>
    </lineage>
</organism>
<dbReference type="PROSITE" id="PS50110">
    <property type="entry name" value="RESPONSE_REGULATORY"/>
    <property type="match status" value="1"/>
</dbReference>
<evidence type="ECO:0000259" key="4">
    <source>
        <dbReference type="PROSITE" id="PS50112"/>
    </source>
</evidence>
<dbReference type="SMART" id="SM00052">
    <property type="entry name" value="EAL"/>
    <property type="match status" value="1"/>
</dbReference>
<dbReference type="SUPFAM" id="SSF55785">
    <property type="entry name" value="PYP-like sensor domain (PAS domain)"/>
    <property type="match status" value="2"/>
</dbReference>
<dbReference type="Gene3D" id="3.30.450.20">
    <property type="entry name" value="PAS domain"/>
    <property type="match status" value="2"/>
</dbReference>
<dbReference type="PANTHER" id="PTHR44757:SF2">
    <property type="entry name" value="BIOFILM ARCHITECTURE MAINTENANCE PROTEIN MBAA"/>
    <property type="match status" value="1"/>
</dbReference>
<feature type="domain" description="PAC" evidence="5">
    <location>
        <begin position="529"/>
        <end position="581"/>
    </location>
</feature>
<dbReference type="InterPro" id="IPR000014">
    <property type="entry name" value="PAS"/>
</dbReference>
<evidence type="ECO:0000259" key="3">
    <source>
        <dbReference type="PROSITE" id="PS50110"/>
    </source>
</evidence>
<dbReference type="SMART" id="SM00267">
    <property type="entry name" value="GGDEF"/>
    <property type="match status" value="1"/>
</dbReference>
<dbReference type="CDD" id="cd01948">
    <property type="entry name" value="EAL"/>
    <property type="match status" value="1"/>
</dbReference>
<feature type="domain" description="PAS" evidence="4">
    <location>
        <begin position="456"/>
        <end position="502"/>
    </location>
</feature>
<dbReference type="EMBL" id="ASHL01000001">
    <property type="protein sequence ID" value="EPD14340.1"/>
    <property type="molecule type" value="Genomic_DNA"/>
</dbReference>
<feature type="domain" description="Response regulatory" evidence="3">
    <location>
        <begin position="6"/>
        <end position="123"/>
    </location>
</feature>
<dbReference type="PIRSF" id="PIRSF005925">
    <property type="entry name" value="Dos"/>
    <property type="match status" value="1"/>
</dbReference>
<proteinExistence type="predicted"/>
<dbReference type="Gene3D" id="3.30.450.40">
    <property type="match status" value="1"/>
</dbReference>
<dbReference type="InterPro" id="IPR000700">
    <property type="entry name" value="PAS-assoc_C"/>
</dbReference>
<dbReference type="GO" id="GO:0000160">
    <property type="term" value="P:phosphorelay signal transduction system"/>
    <property type="evidence" value="ECO:0007669"/>
    <property type="project" value="InterPro"/>
</dbReference>
<protein>
    <submittedName>
        <fullName evidence="8">Diguanylate cyclase/phosphodiesterase with PAS/PAC and GAF sensor</fullName>
    </submittedName>
</protein>
<name>A0AB33Z4N8_9GAMM</name>
<dbReference type="Pfam" id="PF00563">
    <property type="entry name" value="EAL"/>
    <property type="match status" value="1"/>
</dbReference>
<dbReference type="PROSITE" id="PS50883">
    <property type="entry name" value="EAL"/>
    <property type="match status" value="1"/>
</dbReference>
<dbReference type="PROSITE" id="PS50113">
    <property type="entry name" value="PAC"/>
    <property type="match status" value="1"/>
</dbReference>
<evidence type="ECO:0000313" key="8">
    <source>
        <dbReference type="EMBL" id="EPD14340.1"/>
    </source>
</evidence>
<dbReference type="SMART" id="SM00091">
    <property type="entry name" value="PAS"/>
    <property type="match status" value="2"/>
</dbReference>
<keyword evidence="2" id="KW-0597">Phosphoprotein</keyword>
<dbReference type="InterPro" id="IPR035965">
    <property type="entry name" value="PAS-like_dom_sf"/>
</dbReference>
<feature type="domain" description="EAL" evidence="6">
    <location>
        <begin position="755"/>
        <end position="1010"/>
    </location>
</feature>
<dbReference type="NCBIfam" id="TIGR00229">
    <property type="entry name" value="sensory_box"/>
    <property type="match status" value="2"/>
</dbReference>
<dbReference type="Gene3D" id="3.20.20.450">
    <property type="entry name" value="EAL domain"/>
    <property type="match status" value="1"/>
</dbReference>
<dbReference type="FunFam" id="3.30.70.270:FF:000001">
    <property type="entry name" value="Diguanylate cyclase domain protein"/>
    <property type="match status" value="1"/>
</dbReference>
<accession>A0AB33Z4N8</accession>
<feature type="modified residue" description="4-aspartylphosphate" evidence="2">
    <location>
        <position position="55"/>
    </location>
</feature>
<dbReference type="RefSeq" id="WP_016389847.1">
    <property type="nucleotide sequence ID" value="NZ_KE646805.1"/>
</dbReference>
<dbReference type="InterPro" id="IPR029016">
    <property type="entry name" value="GAF-like_dom_sf"/>
</dbReference>
<gene>
    <name evidence="8" type="ORF">L196_02545</name>
</gene>
<dbReference type="SUPFAM" id="SSF52172">
    <property type="entry name" value="CheY-like"/>
    <property type="match status" value="1"/>
</dbReference>
<dbReference type="SMART" id="SM00448">
    <property type="entry name" value="REC"/>
    <property type="match status" value="1"/>
</dbReference>
<dbReference type="InterPro" id="IPR029787">
    <property type="entry name" value="Nucleotide_cyclase"/>
</dbReference>
<dbReference type="PANTHER" id="PTHR44757">
    <property type="entry name" value="DIGUANYLATE CYCLASE DGCP"/>
    <property type="match status" value="1"/>
</dbReference>
<dbReference type="PROSITE" id="PS50112">
    <property type="entry name" value="PAS"/>
    <property type="match status" value="1"/>
</dbReference>
<comment type="cofactor">
    <cofactor evidence="1">
        <name>Mg(2+)</name>
        <dbReference type="ChEBI" id="CHEBI:18420"/>
    </cofactor>
</comment>
<dbReference type="CDD" id="cd01949">
    <property type="entry name" value="GGDEF"/>
    <property type="match status" value="1"/>
</dbReference>
<dbReference type="Gene3D" id="3.30.70.270">
    <property type="match status" value="1"/>
</dbReference>
<feature type="domain" description="GGDEF" evidence="7">
    <location>
        <begin position="613"/>
        <end position="746"/>
    </location>
</feature>